<sequence>MSSSNHTSTPIPTTIPFNHNGRLLNLIPGKPLLYYALNKSLSPGPFRPGPPGEDEGDLDPNAESHVIFRSSSGFSEDRHSRDQEGQEEEPDWLDPPEGFDPNGYIDEDGQGHGRIDFGWALDGIPTYNPNTGNDNNLSDDSLKLVHEVIQVNQGLGINNFGTSLLWVGLFNKLPPISHAHHTVGYNPFLSSAHSPVAMQEGVRYLGTYIPPQSQRSIGGDDPSTDDGTRSSSEGITWSGGTVEEESTNRR</sequence>
<feature type="region of interest" description="Disordered" evidence="1">
    <location>
        <begin position="69"/>
        <end position="107"/>
    </location>
</feature>
<reference evidence="2 3" key="1">
    <citation type="submission" date="2024-01" db="EMBL/GenBank/DDBJ databases">
        <title>Comparative genomics of Cryptococcus and Kwoniella reveals pathogenesis evolution and contrasting modes of karyotype evolution via chromosome fusion or intercentromeric recombination.</title>
        <authorList>
            <person name="Coelho M.A."/>
            <person name="David-Palma M."/>
            <person name="Shea T."/>
            <person name="Bowers K."/>
            <person name="McGinley-Smith S."/>
            <person name="Mohammad A.W."/>
            <person name="Gnirke A."/>
            <person name="Yurkov A.M."/>
            <person name="Nowrousian M."/>
            <person name="Sun S."/>
            <person name="Cuomo C.A."/>
            <person name="Heitman J."/>
        </authorList>
    </citation>
    <scope>NUCLEOTIDE SEQUENCE [LARGE SCALE GENOMIC DNA]</scope>
    <source>
        <strain evidence="2 3">PYCC6329</strain>
    </source>
</reference>
<accession>A0AAX4KS40</accession>
<evidence type="ECO:0000313" key="2">
    <source>
        <dbReference type="EMBL" id="WWD08350.1"/>
    </source>
</evidence>
<evidence type="ECO:0000256" key="1">
    <source>
        <dbReference type="SAM" id="MobiDB-lite"/>
    </source>
</evidence>
<gene>
    <name evidence="2" type="ORF">V865_006462</name>
</gene>
<keyword evidence="3" id="KW-1185">Reference proteome</keyword>
<evidence type="ECO:0000313" key="3">
    <source>
        <dbReference type="Proteomes" id="UP001358614"/>
    </source>
</evidence>
<dbReference type="RefSeq" id="XP_066086317.1">
    <property type="nucleotide sequence ID" value="XM_066230220.1"/>
</dbReference>
<organism evidence="2 3">
    <name type="scientific">Kwoniella europaea PYCC6329</name>
    <dbReference type="NCBI Taxonomy" id="1423913"/>
    <lineage>
        <taxon>Eukaryota</taxon>
        <taxon>Fungi</taxon>
        <taxon>Dikarya</taxon>
        <taxon>Basidiomycota</taxon>
        <taxon>Agaricomycotina</taxon>
        <taxon>Tremellomycetes</taxon>
        <taxon>Tremellales</taxon>
        <taxon>Cryptococcaceae</taxon>
        <taxon>Kwoniella</taxon>
    </lineage>
</organism>
<dbReference type="GeneID" id="91105263"/>
<feature type="compositionally biased region" description="Basic and acidic residues" evidence="1">
    <location>
        <begin position="75"/>
        <end position="84"/>
    </location>
</feature>
<dbReference type="Proteomes" id="UP001358614">
    <property type="component" value="Chromosome 2"/>
</dbReference>
<feature type="compositionally biased region" description="Acidic residues" evidence="1">
    <location>
        <begin position="85"/>
        <end position="94"/>
    </location>
</feature>
<feature type="region of interest" description="Disordered" evidence="1">
    <location>
        <begin position="209"/>
        <end position="250"/>
    </location>
</feature>
<feature type="region of interest" description="Disordered" evidence="1">
    <location>
        <begin position="1"/>
        <end position="20"/>
    </location>
</feature>
<feature type="compositionally biased region" description="Polar residues" evidence="1">
    <location>
        <begin position="1"/>
        <end position="17"/>
    </location>
</feature>
<proteinExistence type="predicted"/>
<feature type="compositionally biased region" description="Polar residues" evidence="1">
    <location>
        <begin position="229"/>
        <end position="239"/>
    </location>
</feature>
<protein>
    <submittedName>
        <fullName evidence="2">Uncharacterized protein</fullName>
    </submittedName>
</protein>
<dbReference type="EMBL" id="CP144090">
    <property type="protein sequence ID" value="WWD08350.1"/>
    <property type="molecule type" value="Genomic_DNA"/>
</dbReference>
<dbReference type="AlphaFoldDB" id="A0AAX4KS40"/>
<name>A0AAX4KS40_9TREE</name>
<dbReference type="KEGG" id="ker:91105263"/>